<dbReference type="SMART" id="SM00066">
    <property type="entry name" value="GAL4"/>
    <property type="match status" value="1"/>
</dbReference>
<dbReference type="InterPro" id="IPR036864">
    <property type="entry name" value="Zn2-C6_fun-type_DNA-bd_sf"/>
</dbReference>
<accession>A0A6A6IS36</accession>
<evidence type="ECO:0000256" key="2">
    <source>
        <dbReference type="ARBA" id="ARBA00022723"/>
    </source>
</evidence>
<reference evidence="7" key="1">
    <citation type="journal article" date="2020" name="Stud. Mycol.">
        <title>101 Dothideomycetes genomes: a test case for predicting lifestyles and emergence of pathogens.</title>
        <authorList>
            <person name="Haridas S."/>
            <person name="Albert R."/>
            <person name="Binder M."/>
            <person name="Bloem J."/>
            <person name="Labutti K."/>
            <person name="Salamov A."/>
            <person name="Andreopoulos B."/>
            <person name="Baker S."/>
            <person name="Barry K."/>
            <person name="Bills G."/>
            <person name="Bluhm B."/>
            <person name="Cannon C."/>
            <person name="Castanera R."/>
            <person name="Culley D."/>
            <person name="Daum C."/>
            <person name="Ezra D."/>
            <person name="Gonzalez J."/>
            <person name="Henrissat B."/>
            <person name="Kuo A."/>
            <person name="Liang C."/>
            <person name="Lipzen A."/>
            <person name="Lutzoni F."/>
            <person name="Magnuson J."/>
            <person name="Mondo S."/>
            <person name="Nolan M."/>
            <person name="Ohm R."/>
            <person name="Pangilinan J."/>
            <person name="Park H.-J."/>
            <person name="Ramirez L."/>
            <person name="Alfaro M."/>
            <person name="Sun H."/>
            <person name="Tritt A."/>
            <person name="Yoshinaga Y."/>
            <person name="Zwiers L.-H."/>
            <person name="Turgeon B."/>
            <person name="Goodwin S."/>
            <person name="Spatafora J."/>
            <person name="Crous P."/>
            <person name="Grigoriev I."/>
        </authorList>
    </citation>
    <scope>NUCLEOTIDE SEQUENCE</scope>
    <source>
        <strain evidence="7">CBS 122368</strain>
    </source>
</reference>
<dbReference type="PANTHER" id="PTHR31001:SF58">
    <property type="entry name" value="ZN(II)2CYS6 TRANSCRIPTION FACTOR (EUROFUNG)"/>
    <property type="match status" value="1"/>
</dbReference>
<feature type="domain" description="Zn(2)-C6 fungal-type" evidence="6">
    <location>
        <begin position="30"/>
        <end position="61"/>
    </location>
</feature>
<dbReference type="Gene3D" id="4.10.240.10">
    <property type="entry name" value="Zn(2)-C6 fungal-type DNA-binding domain"/>
    <property type="match status" value="1"/>
</dbReference>
<dbReference type="SUPFAM" id="SSF57701">
    <property type="entry name" value="Zn2/Cys6 DNA-binding domain"/>
    <property type="match status" value="1"/>
</dbReference>
<dbReference type="Pfam" id="PF04082">
    <property type="entry name" value="Fungal_trans"/>
    <property type="match status" value="1"/>
</dbReference>
<evidence type="ECO:0000313" key="8">
    <source>
        <dbReference type="Proteomes" id="UP000800094"/>
    </source>
</evidence>
<dbReference type="CDD" id="cd12148">
    <property type="entry name" value="fungal_TF_MHR"/>
    <property type="match status" value="1"/>
</dbReference>
<dbReference type="InterPro" id="IPR050613">
    <property type="entry name" value="Sec_Metabolite_Reg"/>
</dbReference>
<dbReference type="InterPro" id="IPR001138">
    <property type="entry name" value="Zn2Cys6_DnaBD"/>
</dbReference>
<evidence type="ECO:0000313" key="7">
    <source>
        <dbReference type="EMBL" id="KAF2252353.1"/>
    </source>
</evidence>
<organism evidence="7 8">
    <name type="scientific">Trematosphaeria pertusa</name>
    <dbReference type="NCBI Taxonomy" id="390896"/>
    <lineage>
        <taxon>Eukaryota</taxon>
        <taxon>Fungi</taxon>
        <taxon>Dikarya</taxon>
        <taxon>Ascomycota</taxon>
        <taxon>Pezizomycotina</taxon>
        <taxon>Dothideomycetes</taxon>
        <taxon>Pleosporomycetidae</taxon>
        <taxon>Pleosporales</taxon>
        <taxon>Massarineae</taxon>
        <taxon>Trematosphaeriaceae</taxon>
        <taxon>Trematosphaeria</taxon>
    </lineage>
</organism>
<feature type="region of interest" description="Disordered" evidence="5">
    <location>
        <begin position="480"/>
        <end position="501"/>
    </location>
</feature>
<evidence type="ECO:0000256" key="1">
    <source>
        <dbReference type="ARBA" id="ARBA00004123"/>
    </source>
</evidence>
<dbReference type="GO" id="GO:0003677">
    <property type="term" value="F:DNA binding"/>
    <property type="evidence" value="ECO:0007669"/>
    <property type="project" value="InterPro"/>
</dbReference>
<dbReference type="GeneID" id="54574527"/>
<evidence type="ECO:0000259" key="6">
    <source>
        <dbReference type="PROSITE" id="PS50048"/>
    </source>
</evidence>
<dbReference type="GO" id="GO:0008270">
    <property type="term" value="F:zinc ion binding"/>
    <property type="evidence" value="ECO:0007669"/>
    <property type="project" value="InterPro"/>
</dbReference>
<dbReference type="GO" id="GO:0005634">
    <property type="term" value="C:nucleus"/>
    <property type="evidence" value="ECO:0007669"/>
    <property type="project" value="UniProtKB-SubCell"/>
</dbReference>
<dbReference type="PROSITE" id="PS00463">
    <property type="entry name" value="ZN2_CY6_FUNGAL_1"/>
    <property type="match status" value="1"/>
</dbReference>
<dbReference type="GO" id="GO:0000981">
    <property type="term" value="F:DNA-binding transcription factor activity, RNA polymerase II-specific"/>
    <property type="evidence" value="ECO:0007669"/>
    <property type="project" value="InterPro"/>
</dbReference>
<evidence type="ECO:0000256" key="5">
    <source>
        <dbReference type="SAM" id="MobiDB-lite"/>
    </source>
</evidence>
<feature type="compositionally biased region" description="Polar residues" evidence="5">
    <location>
        <begin position="491"/>
        <end position="501"/>
    </location>
</feature>
<keyword evidence="3" id="KW-0539">Nucleus</keyword>
<dbReference type="OrthoDB" id="4934715at2759"/>
<keyword evidence="2" id="KW-0479">Metal-binding</keyword>
<dbReference type="RefSeq" id="XP_033687357.1">
    <property type="nucleotide sequence ID" value="XM_033821197.1"/>
</dbReference>
<evidence type="ECO:0000256" key="4">
    <source>
        <dbReference type="SAM" id="Coils"/>
    </source>
</evidence>
<dbReference type="PROSITE" id="PS50048">
    <property type="entry name" value="ZN2_CY6_FUNGAL_2"/>
    <property type="match status" value="1"/>
</dbReference>
<dbReference type="EMBL" id="ML987192">
    <property type="protein sequence ID" value="KAF2252353.1"/>
    <property type="molecule type" value="Genomic_DNA"/>
</dbReference>
<dbReference type="Proteomes" id="UP000800094">
    <property type="component" value="Unassembled WGS sequence"/>
</dbReference>
<dbReference type="AlphaFoldDB" id="A0A6A6IS36"/>
<feature type="coiled-coil region" evidence="4">
    <location>
        <begin position="89"/>
        <end position="116"/>
    </location>
</feature>
<dbReference type="InterPro" id="IPR007219">
    <property type="entry name" value="XnlR_reg_dom"/>
</dbReference>
<keyword evidence="8" id="KW-1185">Reference proteome</keyword>
<protein>
    <recommendedName>
        <fullName evidence="6">Zn(2)-C6 fungal-type domain-containing protein</fullName>
    </recommendedName>
</protein>
<sequence length="501" mass="55711">MRRIQNFTPATYATDQSAGQKRRRLRPAVSCDPCRLRKVKCNQGQPCGSCTLRGRAGECVYGGDLGGRVRIAGNSELRNNGAMDLELSNDFGKDRMSRLEAQVEELQQVVLGLASELPAWPALRGDVPTVDSGDGAAQPDQPFSAESNCCKPMGIRDGIFASKQGTVHFIGPTGWTIHLDDIYDNIPALFVHVKPFEAQWSAYLRLRDQYRGWGLSTLLEWAVVPPSPLSVSDLLAMLPPQSDCDVLARRFFDTFNRIYPIVDGNALLKEMSDFWQSKTPLSNTWVAYALAVIANGLLVPVHALPNDTEIVHGRATGRKLMTAVMQFVMSTPLLFRRPNSRVFQTLLLSILSRKLDLSEPDAGDGINGSLAIARQMAFAMGLHRDPSSGVKMTDQVVFKKDTMGEDAKLRRKLWISFLLLDMEHSLQSGMPFLLRPSDSDTYLPPDTGMHVELRYLRCIYTALPLWAEVMQNANACRNTSSPSICCHKNRQNPQKAPWRSS</sequence>
<dbReference type="CDD" id="cd00067">
    <property type="entry name" value="GAL4"/>
    <property type="match status" value="1"/>
</dbReference>
<dbReference type="PANTHER" id="PTHR31001">
    <property type="entry name" value="UNCHARACTERIZED TRANSCRIPTIONAL REGULATORY PROTEIN"/>
    <property type="match status" value="1"/>
</dbReference>
<dbReference type="GO" id="GO:0006351">
    <property type="term" value="P:DNA-templated transcription"/>
    <property type="evidence" value="ECO:0007669"/>
    <property type="project" value="InterPro"/>
</dbReference>
<proteinExistence type="predicted"/>
<comment type="subcellular location">
    <subcellularLocation>
        <location evidence="1">Nucleus</location>
    </subcellularLocation>
</comment>
<gene>
    <name evidence="7" type="ORF">BU26DRAFT_255876</name>
</gene>
<keyword evidence="4" id="KW-0175">Coiled coil</keyword>
<name>A0A6A6IS36_9PLEO</name>
<dbReference type="Pfam" id="PF00172">
    <property type="entry name" value="Zn_clus"/>
    <property type="match status" value="1"/>
</dbReference>
<evidence type="ECO:0000256" key="3">
    <source>
        <dbReference type="ARBA" id="ARBA00023242"/>
    </source>
</evidence>